<dbReference type="EMBL" id="JNBR01001873">
    <property type="protein sequence ID" value="OQR84389.1"/>
    <property type="molecule type" value="Genomic_DNA"/>
</dbReference>
<name>A0A1V9YFB2_ACHHY</name>
<feature type="compositionally biased region" description="Low complexity" evidence="1">
    <location>
        <begin position="72"/>
        <end position="83"/>
    </location>
</feature>
<accession>A0A1V9YFB2</accession>
<gene>
    <name evidence="3" type="ORF">ACHHYP_13443</name>
</gene>
<organism evidence="3 4">
    <name type="scientific">Achlya hypogyna</name>
    <name type="common">Oomycete</name>
    <name type="synonym">Protoachlya hypogyna</name>
    <dbReference type="NCBI Taxonomy" id="1202772"/>
    <lineage>
        <taxon>Eukaryota</taxon>
        <taxon>Sar</taxon>
        <taxon>Stramenopiles</taxon>
        <taxon>Oomycota</taxon>
        <taxon>Saprolegniomycetes</taxon>
        <taxon>Saprolegniales</taxon>
        <taxon>Achlyaceae</taxon>
        <taxon>Achlya</taxon>
    </lineage>
</organism>
<feature type="region of interest" description="Disordered" evidence="1">
    <location>
        <begin position="58"/>
        <end position="113"/>
    </location>
</feature>
<keyword evidence="4" id="KW-1185">Reference proteome</keyword>
<sequence>MAILGQQSPTVGHDGLTPVMQEKDENASFLQRKKRMLIMAGCGLAVVAAVGVTTTVATGSDVNTSSGNAVKPSSTTAAPSTASDETSVGSTGVVGTPSNGGFTPVASPETETTNTSFIDYTAINGTDGGANDTQPVNVTLIGPFTADNSTDNANATTPDSPTILPTAENVFAKCAYAGTCAWDNKSADNYCYNLSVDQNCGVKWNDCPYPPGQNGGLSPAPDGRKRYTISGSIDQSGVCVLTVNPTGGGDYYCDAHF</sequence>
<keyword evidence="2" id="KW-0472">Membrane</keyword>
<evidence type="ECO:0000313" key="3">
    <source>
        <dbReference type="EMBL" id="OQR84389.1"/>
    </source>
</evidence>
<dbReference type="AlphaFoldDB" id="A0A1V9YFB2"/>
<dbReference type="Proteomes" id="UP000243579">
    <property type="component" value="Unassembled WGS sequence"/>
</dbReference>
<evidence type="ECO:0000256" key="1">
    <source>
        <dbReference type="SAM" id="MobiDB-lite"/>
    </source>
</evidence>
<reference evidence="3 4" key="1">
    <citation type="journal article" date="2014" name="Genome Biol. Evol.">
        <title>The secreted proteins of Achlya hypogyna and Thraustotheca clavata identify the ancestral oomycete secretome and reveal gene acquisitions by horizontal gene transfer.</title>
        <authorList>
            <person name="Misner I."/>
            <person name="Blouin N."/>
            <person name="Leonard G."/>
            <person name="Richards T.A."/>
            <person name="Lane C.E."/>
        </authorList>
    </citation>
    <scope>NUCLEOTIDE SEQUENCE [LARGE SCALE GENOMIC DNA]</scope>
    <source>
        <strain evidence="3 4">ATCC 48635</strain>
    </source>
</reference>
<keyword evidence="2" id="KW-0812">Transmembrane</keyword>
<evidence type="ECO:0000313" key="4">
    <source>
        <dbReference type="Proteomes" id="UP000243579"/>
    </source>
</evidence>
<proteinExistence type="predicted"/>
<keyword evidence="2" id="KW-1133">Transmembrane helix</keyword>
<evidence type="ECO:0000256" key="2">
    <source>
        <dbReference type="SAM" id="Phobius"/>
    </source>
</evidence>
<comment type="caution">
    <text evidence="3">The sequence shown here is derived from an EMBL/GenBank/DDBJ whole genome shotgun (WGS) entry which is preliminary data.</text>
</comment>
<protein>
    <submittedName>
        <fullName evidence="3">Uncharacterized protein</fullName>
    </submittedName>
</protein>
<feature type="transmembrane region" description="Helical" evidence="2">
    <location>
        <begin position="36"/>
        <end position="57"/>
    </location>
</feature>